<reference evidence="1 2" key="1">
    <citation type="submission" date="2019-06" db="EMBL/GenBank/DDBJ databases">
        <title>Complete genome sequence of Antarcticibacterium flavum KCTC 52984T from an Antarctic marine sediment.</title>
        <authorList>
            <person name="Lee Y.M."/>
            <person name="Shin S.C."/>
        </authorList>
    </citation>
    <scope>NUCLEOTIDE SEQUENCE [LARGE SCALE GENOMIC DNA]</scope>
    <source>
        <strain evidence="1 2">KCTC 52984</strain>
    </source>
</reference>
<dbReference type="KEGG" id="afla:FHG64_06365"/>
<evidence type="ECO:0000313" key="1">
    <source>
        <dbReference type="EMBL" id="QCY69059.1"/>
    </source>
</evidence>
<dbReference type="RefSeq" id="WP_139065635.1">
    <property type="nucleotide sequence ID" value="NZ_CP040812.1"/>
</dbReference>
<gene>
    <name evidence="1" type="ORF">FHG64_06365</name>
</gene>
<accession>A0A5B7X178</accession>
<dbReference type="AlphaFoldDB" id="A0A5B7X178"/>
<dbReference type="Proteomes" id="UP000309016">
    <property type="component" value="Chromosome"/>
</dbReference>
<name>A0A5B7X178_9FLAO</name>
<organism evidence="1 2">
    <name type="scientific">Antarcticibacterium flavum</name>
    <dbReference type="NCBI Taxonomy" id="2058175"/>
    <lineage>
        <taxon>Bacteria</taxon>
        <taxon>Pseudomonadati</taxon>
        <taxon>Bacteroidota</taxon>
        <taxon>Flavobacteriia</taxon>
        <taxon>Flavobacteriales</taxon>
        <taxon>Flavobacteriaceae</taxon>
        <taxon>Antarcticibacterium</taxon>
    </lineage>
</organism>
<protein>
    <submittedName>
        <fullName evidence="1">Uncharacterized protein</fullName>
    </submittedName>
</protein>
<dbReference type="EMBL" id="CP040812">
    <property type="protein sequence ID" value="QCY69059.1"/>
    <property type="molecule type" value="Genomic_DNA"/>
</dbReference>
<evidence type="ECO:0000313" key="2">
    <source>
        <dbReference type="Proteomes" id="UP000309016"/>
    </source>
</evidence>
<sequence>MVNWARLLDIVNNPEKYENDPEVLIQQVLDSLSSVLILEILSKSKLEKQDKLIPYLVKEIERRRLNYPPF</sequence>
<keyword evidence="2" id="KW-1185">Reference proteome</keyword>
<proteinExistence type="predicted"/>